<dbReference type="InterPro" id="IPR012337">
    <property type="entry name" value="RNaseH-like_sf"/>
</dbReference>
<dbReference type="STRING" id="4096.A0A1U7X4E3"/>
<dbReference type="RefSeq" id="XP_009781744.1">
    <property type="nucleotide sequence ID" value="XM_009783442.1"/>
</dbReference>
<dbReference type="PROSITE" id="PS50994">
    <property type="entry name" value="INTEGRASE"/>
    <property type="match status" value="1"/>
</dbReference>
<proteinExistence type="predicted"/>
<organism evidence="2 3">
    <name type="scientific">Nicotiana sylvestris</name>
    <name type="common">Wood tobacco</name>
    <name type="synonym">South American tobacco</name>
    <dbReference type="NCBI Taxonomy" id="4096"/>
    <lineage>
        <taxon>Eukaryota</taxon>
        <taxon>Viridiplantae</taxon>
        <taxon>Streptophyta</taxon>
        <taxon>Embryophyta</taxon>
        <taxon>Tracheophyta</taxon>
        <taxon>Spermatophyta</taxon>
        <taxon>Magnoliopsida</taxon>
        <taxon>eudicotyledons</taxon>
        <taxon>Gunneridae</taxon>
        <taxon>Pentapetalae</taxon>
        <taxon>asterids</taxon>
        <taxon>lamiids</taxon>
        <taxon>Solanales</taxon>
        <taxon>Solanaceae</taxon>
        <taxon>Nicotianoideae</taxon>
        <taxon>Nicotianeae</taxon>
        <taxon>Nicotiana</taxon>
    </lineage>
</organism>
<dbReference type="PANTHER" id="PTHR42648:SF31">
    <property type="entry name" value="RNA-DIRECTED DNA POLYMERASE"/>
    <property type="match status" value="1"/>
</dbReference>
<keyword evidence="2" id="KW-1185">Reference proteome</keyword>
<dbReference type="InterPro" id="IPR001584">
    <property type="entry name" value="Integrase_cat-core"/>
</dbReference>
<evidence type="ECO:0000313" key="3">
    <source>
        <dbReference type="RefSeq" id="XP_009781744.1"/>
    </source>
</evidence>
<reference evidence="2" key="1">
    <citation type="journal article" date="2013" name="Genome Biol.">
        <title>Reference genomes and transcriptomes of Nicotiana sylvestris and Nicotiana tomentosiformis.</title>
        <authorList>
            <person name="Sierro N."/>
            <person name="Battey J.N."/>
            <person name="Ouadi S."/>
            <person name="Bovet L."/>
            <person name="Goepfert S."/>
            <person name="Bakaher N."/>
            <person name="Peitsch M.C."/>
            <person name="Ivanov N.V."/>
        </authorList>
    </citation>
    <scope>NUCLEOTIDE SEQUENCE [LARGE SCALE GENOMIC DNA]</scope>
</reference>
<dbReference type="InterPro" id="IPR036397">
    <property type="entry name" value="RNaseH_sf"/>
</dbReference>
<dbReference type="Proteomes" id="UP000189701">
    <property type="component" value="Unplaced"/>
</dbReference>
<feature type="domain" description="Integrase catalytic" evidence="1">
    <location>
        <begin position="122"/>
        <end position="302"/>
    </location>
</feature>
<protein>
    <submittedName>
        <fullName evidence="3">Uncharacterized protein LOC104230591</fullName>
    </submittedName>
</protein>
<dbReference type="GO" id="GO:0015074">
    <property type="term" value="P:DNA integration"/>
    <property type="evidence" value="ECO:0007669"/>
    <property type="project" value="InterPro"/>
</dbReference>
<dbReference type="SUPFAM" id="SSF53098">
    <property type="entry name" value="Ribonuclease H-like"/>
    <property type="match status" value="1"/>
</dbReference>
<dbReference type="Pfam" id="PF25597">
    <property type="entry name" value="SH3_retrovirus"/>
    <property type="match status" value="1"/>
</dbReference>
<evidence type="ECO:0000259" key="1">
    <source>
        <dbReference type="PROSITE" id="PS50994"/>
    </source>
</evidence>
<gene>
    <name evidence="3" type="primary">LOC104230591</name>
</gene>
<dbReference type="InterPro" id="IPR057670">
    <property type="entry name" value="SH3_retrovirus"/>
</dbReference>
<reference evidence="3" key="2">
    <citation type="submission" date="2025-08" db="UniProtKB">
        <authorList>
            <consortium name="RefSeq"/>
        </authorList>
    </citation>
    <scope>IDENTIFICATION</scope>
    <source>
        <tissue evidence="3">Leaf</tissue>
    </source>
</reference>
<dbReference type="eggNOG" id="KOG0017">
    <property type="taxonomic scope" value="Eukaryota"/>
</dbReference>
<dbReference type="AlphaFoldDB" id="A0A1U7X4E3"/>
<dbReference type="InterPro" id="IPR039537">
    <property type="entry name" value="Retrotran_Ty1/copia-like"/>
</dbReference>
<evidence type="ECO:0000313" key="2">
    <source>
        <dbReference type="Proteomes" id="UP000189701"/>
    </source>
</evidence>
<dbReference type="Gene3D" id="3.30.420.10">
    <property type="entry name" value="Ribonuclease H-like superfamily/Ribonuclease H"/>
    <property type="match status" value="1"/>
</dbReference>
<name>A0A1U7X4E3_NICSY</name>
<dbReference type="PANTHER" id="PTHR42648">
    <property type="entry name" value="TRANSPOSASE, PUTATIVE-RELATED"/>
    <property type="match status" value="1"/>
</dbReference>
<accession>A0A1U7X4E3</accession>
<dbReference type="GO" id="GO:0003676">
    <property type="term" value="F:nucleic acid binding"/>
    <property type="evidence" value="ECO:0007669"/>
    <property type="project" value="InterPro"/>
</dbReference>
<sequence length="356" mass="39724">MTSLTRFQTQQQAPTLFFTQEQYQQIVQLLNKGADEGPFARAATVGKLMALLSNHVNHNWIMDSGASNHMTSTLDLLSSCQYSASKGNGQVKGISKEDQGLYLLQGKSLLSGILNHDPAQLRNKTPQQVSKKARSCTYNAIKKYTSLSNLKDNHTHCIVSSSQANKVTFQTEFTWIFLLVSKYDTMVILKDFLTKVKNVFSTSVKTLKTDNGSEFFNYEVHNLLSSMGIIHQSTCTYKPQQNGVVERRHTTILEMARALRFQAAIPLKFCGECVSTIVSLINRLSSRVIGVKSPFEMLYLHAPSLSHLRVFGCLCYATSPEELDKCASRAVPGAFLGYSSTQKGYKSMIYTQKPLL</sequence>